<dbReference type="AlphaFoldDB" id="A0A8J6MCN4"/>
<evidence type="ECO:0000313" key="2">
    <source>
        <dbReference type="Proteomes" id="UP000607645"/>
    </source>
</evidence>
<keyword evidence="2" id="KW-1185">Reference proteome</keyword>
<sequence length="266" mass="29020">MDKGVPSIMLSKSHLILTVPPADSRTASALGLPLAHTAYRVGGGPHLFRANMPVAVRGGLMVIDDSGFDGMGESTPFCHEVMRECAARGFDGVICKFAARPLTVLSTIVTELGELMHKRGWPLYVTEPYARFSDKAKVLISSALSGGSLQLRLMEAAERYGAGRVALEVERVCQDFFLPSPTGQGVDLTPEELRRRMEELAPSVFFSSELCAHYFTYMSPQSGAHFILFDDAGSIRKKLHIARSLDISDAVLAYPQVSDLLTEILE</sequence>
<accession>A0A8J6MCN4</accession>
<dbReference type="Proteomes" id="UP000607645">
    <property type="component" value="Unassembled WGS sequence"/>
</dbReference>
<organism evidence="1 2">
    <name type="scientific">Lawsonibacter faecis</name>
    <dbReference type="NCBI Taxonomy" id="2763052"/>
    <lineage>
        <taxon>Bacteria</taxon>
        <taxon>Bacillati</taxon>
        <taxon>Bacillota</taxon>
        <taxon>Clostridia</taxon>
        <taxon>Eubacteriales</taxon>
        <taxon>Oscillospiraceae</taxon>
        <taxon>Lawsonibacter</taxon>
    </lineage>
</organism>
<dbReference type="EMBL" id="JACOPQ010000003">
    <property type="protein sequence ID" value="MBC5736474.1"/>
    <property type="molecule type" value="Genomic_DNA"/>
</dbReference>
<name>A0A8J6MCN4_9FIRM</name>
<evidence type="ECO:0000313" key="1">
    <source>
        <dbReference type="EMBL" id="MBC5736474.1"/>
    </source>
</evidence>
<proteinExistence type="predicted"/>
<comment type="caution">
    <text evidence="1">The sequence shown here is derived from an EMBL/GenBank/DDBJ whole genome shotgun (WGS) entry which is preliminary data.</text>
</comment>
<gene>
    <name evidence="1" type="ORF">H8S62_05570</name>
</gene>
<protein>
    <submittedName>
        <fullName evidence="1">Uncharacterized protein</fullName>
    </submittedName>
</protein>
<reference evidence="1" key="1">
    <citation type="submission" date="2020-08" db="EMBL/GenBank/DDBJ databases">
        <title>Genome public.</title>
        <authorList>
            <person name="Liu C."/>
            <person name="Sun Q."/>
        </authorList>
    </citation>
    <scope>NUCLEOTIDE SEQUENCE</scope>
    <source>
        <strain evidence="1">NSJ-52</strain>
    </source>
</reference>